<dbReference type="SUPFAM" id="SSF49764">
    <property type="entry name" value="HSP20-like chaperones"/>
    <property type="match status" value="1"/>
</dbReference>
<accession>A0A1G8CWH5</accession>
<evidence type="ECO:0000313" key="4">
    <source>
        <dbReference type="EMBL" id="SDH49828.1"/>
    </source>
</evidence>
<reference evidence="4 5" key="1">
    <citation type="submission" date="2016-10" db="EMBL/GenBank/DDBJ databases">
        <authorList>
            <person name="de Groot N.N."/>
        </authorList>
    </citation>
    <scope>NUCLEOTIDE SEQUENCE [LARGE SCALE GENOMIC DNA]</scope>
    <source>
        <strain evidence="5">P4B,CCM 7963,CECT 7998,DSM 25260,IBRC-M 10614,KCTC 13821</strain>
    </source>
</reference>
<evidence type="ECO:0000313" key="5">
    <source>
        <dbReference type="Proteomes" id="UP000199017"/>
    </source>
</evidence>
<dbReference type="Proteomes" id="UP000199017">
    <property type="component" value="Unassembled WGS sequence"/>
</dbReference>
<proteinExistence type="inferred from homology"/>
<dbReference type="AlphaFoldDB" id="A0A1G8CWH5"/>
<dbReference type="InterPro" id="IPR008978">
    <property type="entry name" value="HSP20-like_chaperone"/>
</dbReference>
<dbReference type="CDD" id="cd06464">
    <property type="entry name" value="ACD_sHsps-like"/>
    <property type="match status" value="1"/>
</dbReference>
<dbReference type="STRING" id="930129.SAMN05216352_101471"/>
<dbReference type="Pfam" id="PF00011">
    <property type="entry name" value="HSP20"/>
    <property type="match status" value="1"/>
</dbReference>
<comment type="similarity">
    <text evidence="1 2">Belongs to the small heat shock protein (HSP20) family.</text>
</comment>
<gene>
    <name evidence="4" type="ORF">SAMN05216352_101471</name>
</gene>
<dbReference type="RefSeq" id="WP_091580301.1">
    <property type="nucleotide sequence ID" value="NZ_FNDU01000001.1"/>
</dbReference>
<organism evidence="4 5">
    <name type="scientific">Alteribacillus bidgolensis</name>
    <dbReference type="NCBI Taxonomy" id="930129"/>
    <lineage>
        <taxon>Bacteria</taxon>
        <taxon>Bacillati</taxon>
        <taxon>Bacillota</taxon>
        <taxon>Bacilli</taxon>
        <taxon>Bacillales</taxon>
        <taxon>Bacillaceae</taxon>
        <taxon>Alteribacillus</taxon>
    </lineage>
</organism>
<protein>
    <submittedName>
        <fullName evidence="4">Molecular chaperone IbpA, HSP20 family</fullName>
    </submittedName>
</protein>
<dbReference type="PROSITE" id="PS01031">
    <property type="entry name" value="SHSP"/>
    <property type="match status" value="1"/>
</dbReference>
<feature type="domain" description="SHSP" evidence="3">
    <location>
        <begin position="28"/>
        <end position="139"/>
    </location>
</feature>
<dbReference type="OrthoDB" id="1806521at2"/>
<evidence type="ECO:0000256" key="1">
    <source>
        <dbReference type="PROSITE-ProRule" id="PRU00285"/>
    </source>
</evidence>
<evidence type="ECO:0000256" key="2">
    <source>
        <dbReference type="RuleBase" id="RU003616"/>
    </source>
</evidence>
<evidence type="ECO:0000259" key="3">
    <source>
        <dbReference type="PROSITE" id="PS01031"/>
    </source>
</evidence>
<name>A0A1G8CWH5_9BACI</name>
<sequence>MDNYFVEWEKAFKKFFQDEFWNDFNHFFAENALQPQVNLYESKDQILCIILWPLLKTMEDVDIKVYNRALEVSGRIKFEYKGFRLIQQEIFQGDVKRKIELPYPVRQDNMESSYDRGLLKIRLDYLSNQKHKKNINVIE</sequence>
<dbReference type="EMBL" id="FNDU01000001">
    <property type="protein sequence ID" value="SDH49828.1"/>
    <property type="molecule type" value="Genomic_DNA"/>
</dbReference>
<keyword evidence="5" id="KW-1185">Reference proteome</keyword>
<dbReference type="Gene3D" id="2.60.40.790">
    <property type="match status" value="1"/>
</dbReference>
<dbReference type="InterPro" id="IPR002068">
    <property type="entry name" value="A-crystallin/Hsp20_dom"/>
</dbReference>